<accession>A0A0A9BHL4</accession>
<organism evidence="1">
    <name type="scientific">Arundo donax</name>
    <name type="common">Giant reed</name>
    <name type="synonym">Donax arundinaceus</name>
    <dbReference type="NCBI Taxonomy" id="35708"/>
    <lineage>
        <taxon>Eukaryota</taxon>
        <taxon>Viridiplantae</taxon>
        <taxon>Streptophyta</taxon>
        <taxon>Embryophyta</taxon>
        <taxon>Tracheophyta</taxon>
        <taxon>Spermatophyta</taxon>
        <taxon>Magnoliopsida</taxon>
        <taxon>Liliopsida</taxon>
        <taxon>Poales</taxon>
        <taxon>Poaceae</taxon>
        <taxon>PACMAD clade</taxon>
        <taxon>Arundinoideae</taxon>
        <taxon>Arundineae</taxon>
        <taxon>Arundo</taxon>
    </lineage>
</organism>
<name>A0A0A9BHL4_ARUDO</name>
<dbReference type="EMBL" id="GBRH01236297">
    <property type="protein sequence ID" value="JAD61598.1"/>
    <property type="molecule type" value="Transcribed_RNA"/>
</dbReference>
<sequence length="23" mass="2626">MSLNRVELLTEADSVVKKIEHVD</sequence>
<reference evidence="1" key="1">
    <citation type="submission" date="2014-09" db="EMBL/GenBank/DDBJ databases">
        <authorList>
            <person name="Magalhaes I.L.F."/>
            <person name="Oliveira U."/>
            <person name="Santos F.R."/>
            <person name="Vidigal T.H.D.A."/>
            <person name="Brescovit A.D."/>
            <person name="Santos A.J."/>
        </authorList>
    </citation>
    <scope>NUCLEOTIDE SEQUENCE</scope>
    <source>
        <tissue evidence="1">Shoot tissue taken approximately 20 cm above the soil surface</tissue>
    </source>
</reference>
<protein>
    <submittedName>
        <fullName evidence="1">Uncharacterized protein</fullName>
    </submittedName>
</protein>
<dbReference type="AlphaFoldDB" id="A0A0A9BHL4"/>
<evidence type="ECO:0000313" key="1">
    <source>
        <dbReference type="EMBL" id="JAD61598.1"/>
    </source>
</evidence>
<reference evidence="1" key="2">
    <citation type="journal article" date="2015" name="Data Brief">
        <title>Shoot transcriptome of the giant reed, Arundo donax.</title>
        <authorList>
            <person name="Barrero R.A."/>
            <person name="Guerrero F.D."/>
            <person name="Moolhuijzen P."/>
            <person name="Goolsby J.A."/>
            <person name="Tidwell J."/>
            <person name="Bellgard S.E."/>
            <person name="Bellgard M.I."/>
        </authorList>
    </citation>
    <scope>NUCLEOTIDE SEQUENCE</scope>
    <source>
        <tissue evidence="1">Shoot tissue taken approximately 20 cm above the soil surface</tissue>
    </source>
</reference>
<proteinExistence type="predicted"/>